<reference evidence="2" key="1">
    <citation type="journal article" date="2016" name="Ticks Tick Borne Dis.">
        <title>De novo assembly and annotation of the salivary gland transcriptome of Rhipicephalus appendiculatus male and female ticks during blood feeding.</title>
        <authorList>
            <person name="de Castro M.H."/>
            <person name="de Klerk D."/>
            <person name="Pienaar R."/>
            <person name="Latif A.A."/>
            <person name="Rees D.J."/>
            <person name="Mans B.J."/>
        </authorList>
    </citation>
    <scope>NUCLEOTIDE SEQUENCE</scope>
    <source>
        <tissue evidence="2">Salivary glands</tissue>
    </source>
</reference>
<feature type="signal peptide" evidence="1">
    <location>
        <begin position="1"/>
        <end position="17"/>
    </location>
</feature>
<keyword evidence="1" id="KW-0732">Signal</keyword>
<proteinExistence type="predicted"/>
<dbReference type="EMBL" id="GEDV01001190">
    <property type="protein sequence ID" value="JAP87367.1"/>
    <property type="molecule type" value="Transcribed_RNA"/>
</dbReference>
<evidence type="ECO:0000256" key="1">
    <source>
        <dbReference type="SAM" id="SignalP"/>
    </source>
</evidence>
<sequence length="79" mass="8992">FLTFLQAFLFLKTKSAAQAMFCNPGYMKACLHMHPFNNESTKLQEQAFAHNHVMQPQCLKHIHTQLECNPPSCCVPANI</sequence>
<dbReference type="AlphaFoldDB" id="A0A131Z7U4"/>
<feature type="chain" id="PRO_5007287045" evidence="1">
    <location>
        <begin position="18"/>
        <end position="79"/>
    </location>
</feature>
<protein>
    <submittedName>
        <fullName evidence="2">Uncharacterized protein</fullName>
    </submittedName>
</protein>
<name>A0A131Z7U4_RHIAP</name>
<evidence type="ECO:0000313" key="2">
    <source>
        <dbReference type="EMBL" id="JAP87367.1"/>
    </source>
</evidence>
<feature type="non-terminal residue" evidence="2">
    <location>
        <position position="1"/>
    </location>
</feature>
<organism evidence="2">
    <name type="scientific">Rhipicephalus appendiculatus</name>
    <name type="common">Brown ear tick</name>
    <dbReference type="NCBI Taxonomy" id="34631"/>
    <lineage>
        <taxon>Eukaryota</taxon>
        <taxon>Metazoa</taxon>
        <taxon>Ecdysozoa</taxon>
        <taxon>Arthropoda</taxon>
        <taxon>Chelicerata</taxon>
        <taxon>Arachnida</taxon>
        <taxon>Acari</taxon>
        <taxon>Parasitiformes</taxon>
        <taxon>Ixodida</taxon>
        <taxon>Ixodoidea</taxon>
        <taxon>Ixodidae</taxon>
        <taxon>Rhipicephalinae</taxon>
        <taxon>Rhipicephalus</taxon>
        <taxon>Rhipicephalus</taxon>
    </lineage>
</organism>
<accession>A0A131Z7U4</accession>